<protein>
    <recommendedName>
        <fullName evidence="13">60S ribosomal protein L37</fullName>
    </recommendedName>
</protein>
<dbReference type="InterPro" id="IPR001569">
    <property type="entry name" value="Ribosomal_eL37"/>
</dbReference>
<name>A0A4T0F2W1_WALIC</name>
<dbReference type="Proteomes" id="UP000306954">
    <property type="component" value="Unassembled WGS sequence"/>
</dbReference>
<gene>
    <name evidence="10" type="ORF">E3P86_02992</name>
    <name evidence="9" type="ORF">E3P90_00842</name>
</gene>
<dbReference type="PANTHER" id="PTHR10768">
    <property type="entry name" value="60S RIBOSOMAL PROTEIN L37"/>
    <property type="match status" value="1"/>
</dbReference>
<evidence type="ECO:0000256" key="4">
    <source>
        <dbReference type="ARBA" id="ARBA00022771"/>
    </source>
</evidence>
<evidence type="ECO:0000256" key="1">
    <source>
        <dbReference type="ARBA" id="ARBA00009805"/>
    </source>
</evidence>
<keyword evidence="5" id="KW-0862">Zinc</keyword>
<reference evidence="11 12" key="1">
    <citation type="submission" date="2019-03" db="EMBL/GenBank/DDBJ databases">
        <title>Sequencing 23 genomes of Wallemia ichthyophaga.</title>
        <authorList>
            <person name="Gostincar C."/>
        </authorList>
    </citation>
    <scope>NUCLEOTIDE SEQUENCE [LARGE SCALE GENOMIC DNA]</scope>
    <source>
        <strain evidence="10 12">EXF-6200</strain>
        <strain evidence="9 11">EXF-8621</strain>
    </source>
</reference>
<keyword evidence="8" id="KW-0687">Ribonucleoprotein</keyword>
<dbReference type="GO" id="GO:0019843">
    <property type="term" value="F:rRNA binding"/>
    <property type="evidence" value="ECO:0007669"/>
    <property type="project" value="UniProtKB-KW"/>
</dbReference>
<sequence length="68" mass="7486">MLTSPPRQSCASCGFPNAKTRSFNWGAKAKRRSTTGTGRMRSLKYVPRRFKNGFREGTTATKKVSASA</sequence>
<keyword evidence="7" id="KW-0689">Ribosomal protein</keyword>
<evidence type="ECO:0000256" key="8">
    <source>
        <dbReference type="ARBA" id="ARBA00023274"/>
    </source>
</evidence>
<evidence type="ECO:0000256" key="6">
    <source>
        <dbReference type="ARBA" id="ARBA00022884"/>
    </source>
</evidence>
<evidence type="ECO:0000313" key="11">
    <source>
        <dbReference type="Proteomes" id="UP000306954"/>
    </source>
</evidence>
<proteinExistence type="inferred from homology"/>
<dbReference type="GO" id="GO:0022625">
    <property type="term" value="C:cytosolic large ribosomal subunit"/>
    <property type="evidence" value="ECO:0007669"/>
    <property type="project" value="TreeGrafter"/>
</dbReference>
<evidence type="ECO:0000256" key="5">
    <source>
        <dbReference type="ARBA" id="ARBA00022833"/>
    </source>
</evidence>
<keyword evidence="3" id="KW-0699">rRNA-binding</keyword>
<dbReference type="GO" id="GO:0006412">
    <property type="term" value="P:translation"/>
    <property type="evidence" value="ECO:0007669"/>
    <property type="project" value="InterPro"/>
</dbReference>
<evidence type="ECO:0000256" key="7">
    <source>
        <dbReference type="ARBA" id="ARBA00022980"/>
    </source>
</evidence>
<dbReference type="GO" id="GO:0003735">
    <property type="term" value="F:structural constituent of ribosome"/>
    <property type="evidence" value="ECO:0007669"/>
    <property type="project" value="InterPro"/>
</dbReference>
<dbReference type="AlphaFoldDB" id="A0A4T0F2W1"/>
<dbReference type="EMBL" id="SPOF01000007">
    <property type="protein sequence ID" value="TIB15431.1"/>
    <property type="molecule type" value="Genomic_DNA"/>
</dbReference>
<keyword evidence="4" id="KW-0863">Zinc-finger</keyword>
<keyword evidence="2" id="KW-0479">Metal-binding</keyword>
<dbReference type="PANTHER" id="PTHR10768:SF0">
    <property type="entry name" value="RIBOSOMAL PROTEIN L37"/>
    <property type="match status" value="1"/>
</dbReference>
<evidence type="ECO:0000313" key="10">
    <source>
        <dbReference type="EMBL" id="TIB33325.1"/>
    </source>
</evidence>
<evidence type="ECO:0000313" key="12">
    <source>
        <dbReference type="Proteomes" id="UP000310689"/>
    </source>
</evidence>
<evidence type="ECO:0000313" key="9">
    <source>
        <dbReference type="EMBL" id="TIB15431.1"/>
    </source>
</evidence>
<organism evidence="9 11">
    <name type="scientific">Wallemia ichthyophaga</name>
    <dbReference type="NCBI Taxonomy" id="245174"/>
    <lineage>
        <taxon>Eukaryota</taxon>
        <taxon>Fungi</taxon>
        <taxon>Dikarya</taxon>
        <taxon>Basidiomycota</taxon>
        <taxon>Wallemiomycotina</taxon>
        <taxon>Wallemiomycetes</taxon>
        <taxon>Wallemiales</taxon>
        <taxon>Wallemiaceae</taxon>
        <taxon>Wallemia</taxon>
    </lineage>
</organism>
<dbReference type="InterPro" id="IPR011332">
    <property type="entry name" value="Ribosomal_zn-bd"/>
</dbReference>
<evidence type="ECO:0000256" key="2">
    <source>
        <dbReference type="ARBA" id="ARBA00022723"/>
    </source>
</evidence>
<dbReference type="OrthoDB" id="10259236at2759"/>
<dbReference type="Pfam" id="PF01907">
    <property type="entry name" value="Ribosomal_L37e"/>
    <property type="match status" value="1"/>
</dbReference>
<dbReference type="InterPro" id="IPR011331">
    <property type="entry name" value="Ribosomal_eL37/eL43"/>
</dbReference>
<dbReference type="Proteomes" id="UP000310689">
    <property type="component" value="Unassembled WGS sequence"/>
</dbReference>
<dbReference type="GO" id="GO:0008270">
    <property type="term" value="F:zinc ion binding"/>
    <property type="evidence" value="ECO:0007669"/>
    <property type="project" value="UniProtKB-KW"/>
</dbReference>
<evidence type="ECO:0000256" key="3">
    <source>
        <dbReference type="ARBA" id="ARBA00022730"/>
    </source>
</evidence>
<comment type="caution">
    <text evidence="9">The sequence shown here is derived from an EMBL/GenBank/DDBJ whole genome shotgun (WGS) entry which is preliminary data.</text>
</comment>
<dbReference type="Gene3D" id="2.20.25.30">
    <property type="match status" value="1"/>
</dbReference>
<dbReference type="SUPFAM" id="SSF57829">
    <property type="entry name" value="Zn-binding ribosomal proteins"/>
    <property type="match status" value="1"/>
</dbReference>
<comment type="similarity">
    <text evidence="1">Belongs to the eukaryotic ribosomal protein eL37 family.</text>
</comment>
<accession>A0A4T0F2W1</accession>
<keyword evidence="6" id="KW-0694">RNA-binding</keyword>
<dbReference type="EMBL" id="SPOI01000185">
    <property type="protein sequence ID" value="TIB33325.1"/>
    <property type="molecule type" value="Genomic_DNA"/>
</dbReference>
<evidence type="ECO:0008006" key="13">
    <source>
        <dbReference type="Google" id="ProtNLM"/>
    </source>
</evidence>